<evidence type="ECO:0000313" key="2">
    <source>
        <dbReference type="EMBL" id="UJO12214.1"/>
    </source>
</evidence>
<feature type="compositionally biased region" description="Polar residues" evidence="1">
    <location>
        <begin position="89"/>
        <end position="99"/>
    </location>
</feature>
<feature type="region of interest" description="Disordered" evidence="1">
    <location>
        <begin position="1"/>
        <end position="150"/>
    </location>
</feature>
<feature type="compositionally biased region" description="Polar residues" evidence="1">
    <location>
        <begin position="106"/>
        <end position="122"/>
    </location>
</feature>
<keyword evidence="3" id="KW-1185">Reference proteome</keyword>
<gene>
    <name evidence="2" type="ORF">CLAFUR5_02269</name>
</gene>
<proteinExistence type="predicted"/>
<dbReference type="GeneID" id="71982147"/>
<reference evidence="2" key="2">
    <citation type="journal article" date="2022" name="Microb. Genom.">
        <title>A chromosome-scale genome assembly of the tomato pathogen Cladosporium fulvum reveals a compartmentalized genome architecture and the presence of a dispensable chromosome.</title>
        <authorList>
            <person name="Zaccaron A.Z."/>
            <person name="Chen L.H."/>
            <person name="Samaras A."/>
            <person name="Stergiopoulos I."/>
        </authorList>
    </citation>
    <scope>NUCLEOTIDE SEQUENCE</scope>
    <source>
        <strain evidence="2">Race5_Kim</strain>
    </source>
</reference>
<sequence>MAALRRCLQSTRQPFTTRHALSTRSFTSTSIRPNDKQNMMDKDSINTDSREYSKTGGDDSTAATEDAAFNPNKTSPEEEHATASRESGGESNNPLNVSPANKEISDPNNQQKGGATGSPSETGQGGGRERSSGGGSPKKSGGGKSGGGPL</sequence>
<accession>A0A9Q8L7G2</accession>
<evidence type="ECO:0000256" key="1">
    <source>
        <dbReference type="SAM" id="MobiDB-lite"/>
    </source>
</evidence>
<feature type="compositionally biased region" description="Polar residues" evidence="1">
    <location>
        <begin position="8"/>
        <end position="32"/>
    </location>
</feature>
<dbReference type="Proteomes" id="UP000756132">
    <property type="component" value="Chromosome 1"/>
</dbReference>
<dbReference type="EMBL" id="CP090163">
    <property type="protein sequence ID" value="UJO12214.1"/>
    <property type="molecule type" value="Genomic_DNA"/>
</dbReference>
<dbReference type="AlphaFoldDB" id="A0A9Q8L7G2"/>
<dbReference type="PANTHER" id="PTHR42090:SF1">
    <property type="match status" value="1"/>
</dbReference>
<reference evidence="2" key="1">
    <citation type="submission" date="2021-12" db="EMBL/GenBank/DDBJ databases">
        <authorList>
            <person name="Zaccaron A."/>
            <person name="Stergiopoulos I."/>
        </authorList>
    </citation>
    <scope>NUCLEOTIDE SEQUENCE</scope>
    <source>
        <strain evidence="2">Race5_Kim</strain>
    </source>
</reference>
<dbReference type="OMA" id="EHADIAF"/>
<organism evidence="2 3">
    <name type="scientific">Passalora fulva</name>
    <name type="common">Tomato leaf mold</name>
    <name type="synonym">Cladosporium fulvum</name>
    <dbReference type="NCBI Taxonomy" id="5499"/>
    <lineage>
        <taxon>Eukaryota</taxon>
        <taxon>Fungi</taxon>
        <taxon>Dikarya</taxon>
        <taxon>Ascomycota</taxon>
        <taxon>Pezizomycotina</taxon>
        <taxon>Dothideomycetes</taxon>
        <taxon>Dothideomycetidae</taxon>
        <taxon>Mycosphaerellales</taxon>
        <taxon>Mycosphaerellaceae</taxon>
        <taxon>Fulvia</taxon>
    </lineage>
</organism>
<feature type="compositionally biased region" description="Basic and acidic residues" evidence="1">
    <location>
        <begin position="33"/>
        <end position="57"/>
    </location>
</feature>
<dbReference type="KEGG" id="ffu:CLAFUR5_02269"/>
<dbReference type="RefSeq" id="XP_047756580.1">
    <property type="nucleotide sequence ID" value="XM_047901417.1"/>
</dbReference>
<dbReference type="OrthoDB" id="4220319at2759"/>
<name>A0A9Q8L7G2_PASFU</name>
<feature type="compositionally biased region" description="Gly residues" evidence="1">
    <location>
        <begin position="132"/>
        <end position="150"/>
    </location>
</feature>
<evidence type="ECO:0000313" key="3">
    <source>
        <dbReference type="Proteomes" id="UP000756132"/>
    </source>
</evidence>
<protein>
    <submittedName>
        <fullName evidence="2">Uncharacterized protein</fullName>
    </submittedName>
</protein>
<dbReference type="PANTHER" id="PTHR42090">
    <property type="match status" value="1"/>
</dbReference>